<comment type="caution">
    <text evidence="1">The sequence shown here is derived from an EMBL/GenBank/DDBJ whole genome shotgun (WGS) entry which is preliminary data.</text>
</comment>
<evidence type="ECO:0000313" key="2">
    <source>
        <dbReference type="Proteomes" id="UP001430954"/>
    </source>
</evidence>
<dbReference type="RefSeq" id="WP_223676640.1">
    <property type="nucleotide sequence ID" value="NZ_JAINZW010000005.1"/>
</dbReference>
<name>A0ABS7T8J8_9GAMM</name>
<gene>
    <name evidence="1" type="ORF">K6753_11670</name>
</gene>
<dbReference type="Proteomes" id="UP001430954">
    <property type="component" value="Unassembled WGS sequence"/>
</dbReference>
<keyword evidence="2" id="KW-1185">Reference proteome</keyword>
<evidence type="ECO:0000313" key="1">
    <source>
        <dbReference type="EMBL" id="MBZ4040188.1"/>
    </source>
</evidence>
<dbReference type="EMBL" id="JAINZW010000005">
    <property type="protein sequence ID" value="MBZ4040188.1"/>
    <property type="molecule type" value="Genomic_DNA"/>
</dbReference>
<sequence length="79" mass="8762">MERYADRAGSSGVVAYRIEDDALVVRFKDGATYRYSVASCGAGAIADMQRLAEAGRGLNRYINRHVHDRFEARLAPPDD</sequence>
<protein>
    <recommendedName>
        <fullName evidence="3">KTSC domain-containing protein</fullName>
    </recommendedName>
</protein>
<accession>A0ABS7T8J8</accession>
<proteinExistence type="predicted"/>
<organism evidence="1 2">
    <name type="scientific">Novilysobacter selenitireducens</name>
    <dbReference type="NCBI Taxonomy" id="2872639"/>
    <lineage>
        <taxon>Bacteria</taxon>
        <taxon>Pseudomonadati</taxon>
        <taxon>Pseudomonadota</taxon>
        <taxon>Gammaproteobacteria</taxon>
        <taxon>Lysobacterales</taxon>
        <taxon>Lysobacteraceae</taxon>
        <taxon>Novilysobacter</taxon>
    </lineage>
</organism>
<reference evidence="1 2" key="1">
    <citation type="submission" date="2021-09" db="EMBL/GenBank/DDBJ databases">
        <title>Lysobacter sp. 13A isolated from the river sediment.</title>
        <authorList>
            <person name="Liu H."/>
            <person name="Li S."/>
            <person name="Mao S."/>
        </authorList>
    </citation>
    <scope>NUCLEOTIDE SEQUENCE [LARGE SCALE GENOMIC DNA]</scope>
    <source>
        <strain evidence="1 2">13A</strain>
    </source>
</reference>
<evidence type="ECO:0008006" key="3">
    <source>
        <dbReference type="Google" id="ProtNLM"/>
    </source>
</evidence>